<sequence length="69" mass="8007">MGIFNVLKKGAEIYANEIRKLSEQVEKEKEKMYTLSRDELIKEAKKEGNTQARKMAAMLVLKELYGKKD</sequence>
<evidence type="ECO:0000256" key="1">
    <source>
        <dbReference type="SAM" id="Coils"/>
    </source>
</evidence>
<reference evidence="2 3" key="1">
    <citation type="submission" date="2017-11" db="EMBL/GenBank/DDBJ databases">
        <title>Genome sequencing of Fusobacterium periodonticum KCOM 1261.</title>
        <authorList>
            <person name="Kook J.-K."/>
            <person name="Park S.-N."/>
            <person name="Lim Y.K."/>
        </authorList>
    </citation>
    <scope>NUCLEOTIDE SEQUENCE [LARGE SCALE GENOMIC DNA]</scope>
    <source>
        <strain evidence="2 3">KCOM 1261</strain>
    </source>
</reference>
<dbReference type="EMBL" id="CP024699">
    <property type="protein sequence ID" value="ATV58753.1"/>
    <property type="molecule type" value="Genomic_DNA"/>
</dbReference>
<dbReference type="RefSeq" id="WP_100024399.1">
    <property type="nucleotide sequence ID" value="NZ_CP024699.1"/>
</dbReference>
<evidence type="ECO:0000313" key="2">
    <source>
        <dbReference type="EMBL" id="ATV58753.1"/>
    </source>
</evidence>
<proteinExistence type="predicted"/>
<dbReference type="Proteomes" id="UP000230056">
    <property type="component" value="Chromosome"/>
</dbReference>
<accession>A0A2D3NTL0</accession>
<feature type="coiled-coil region" evidence="1">
    <location>
        <begin position="11"/>
        <end position="38"/>
    </location>
</feature>
<gene>
    <name evidence="2" type="ORF">CTM72_02705</name>
</gene>
<keyword evidence="1" id="KW-0175">Coiled coil</keyword>
<evidence type="ECO:0000313" key="3">
    <source>
        <dbReference type="Proteomes" id="UP000230056"/>
    </source>
</evidence>
<dbReference type="AlphaFoldDB" id="A0A2D3NTL0"/>
<organism evidence="2 3">
    <name type="scientific">Fusobacterium pseudoperiodonticum</name>
    <dbReference type="NCBI Taxonomy" id="2663009"/>
    <lineage>
        <taxon>Bacteria</taxon>
        <taxon>Fusobacteriati</taxon>
        <taxon>Fusobacteriota</taxon>
        <taxon>Fusobacteriia</taxon>
        <taxon>Fusobacteriales</taxon>
        <taxon>Fusobacteriaceae</taxon>
        <taxon>Fusobacterium</taxon>
    </lineage>
</organism>
<name>A0A2D3NTL0_9FUSO</name>
<protein>
    <submittedName>
        <fullName evidence="2">Uncharacterized protein</fullName>
    </submittedName>
</protein>